<sequence>MADENVKCPSSFECGSLGTIRFPFTNQHHSRCGVLAIHGCDDPNPDAPKFIQPTNTSPRFDVLYVEPHTITIKDTNITPYLRTKSCKTFSNNVSVPQSPSTSPLGSSYIKYNITLFRCNKSLTLNLPGRFYNYRKCPEYNIYYGPPNEEIPKEFRWPTNLTACSNIQLPLRDESDSNDPFSFLYDEMQVEVLLSEDCAKCVRHQRGQCQLDTQAKFFCAKEKRSAQKLGLGIALPILTIIGLLLIVWRCKAKYGVVFYSKPEPESCSIYFGVPVFSYKDLQVATKCFDSSRVLGDGGFGTVYYGKLKDGREVAIKHLYEHNCRRLEQFMNEVKILTRLRHANLVSLYGCTSHHSHDLLLVYEYISNGTLASHLYHGSSRSSFLPWPIRMKVAIETATALAYLHASDIIHRDVKTNNILLDNSFCVKVADFGMSRLFPNDVTHVSTAPQGTPGYLDPEYHQYYQLTSKSDVYSFGVVLVELISSKPAVDMSRHKDEISLANLALNKIRKGAIGELVDPFLGFEADSGVRREIVLVAELAFQCLQRDRELRPSMEEVLEELRRIESGKEEAEVSHGDVHSVEDSEGAMKVLNDMKETPSPKAVTDKWDSESSSTTIHPISLLSQPTNLMLITSSD</sequence>
<proteinExistence type="predicted"/>
<keyword evidence="8" id="KW-0472">Membrane</keyword>
<name>A0ABU6TTG6_9FABA</name>
<keyword evidence="8" id="KW-1133">Transmembrane helix</keyword>
<dbReference type="InterPro" id="IPR011009">
    <property type="entry name" value="Kinase-like_dom_sf"/>
</dbReference>
<evidence type="ECO:0000256" key="7">
    <source>
        <dbReference type="SAM" id="MobiDB-lite"/>
    </source>
</evidence>
<dbReference type="InterPro" id="IPR008271">
    <property type="entry name" value="Ser/Thr_kinase_AS"/>
</dbReference>
<dbReference type="EMBL" id="JASCZI010092293">
    <property type="protein sequence ID" value="MED6152182.1"/>
    <property type="molecule type" value="Genomic_DNA"/>
</dbReference>
<evidence type="ECO:0000256" key="3">
    <source>
        <dbReference type="ARBA" id="ARBA00022741"/>
    </source>
</evidence>
<keyword evidence="8" id="KW-0812">Transmembrane</keyword>
<keyword evidence="5 6" id="KW-0067">ATP-binding</keyword>
<dbReference type="Pfam" id="PF07714">
    <property type="entry name" value="PK_Tyr_Ser-Thr"/>
    <property type="match status" value="1"/>
</dbReference>
<evidence type="ECO:0000259" key="9">
    <source>
        <dbReference type="PROSITE" id="PS50011"/>
    </source>
</evidence>
<dbReference type="SMART" id="SM00220">
    <property type="entry name" value="S_TKc"/>
    <property type="match status" value="1"/>
</dbReference>
<dbReference type="PANTHER" id="PTHR46008:SF2">
    <property type="entry name" value="LEAF RUST 10 DISEASE-RESISTANCE LOCUS RECEPTOR-LIKE PROTEIN KINASE-LIKE 1.4"/>
    <property type="match status" value="1"/>
</dbReference>
<feature type="region of interest" description="Disordered" evidence="7">
    <location>
        <begin position="593"/>
        <end position="613"/>
    </location>
</feature>
<keyword evidence="3 6" id="KW-0547">Nucleotide-binding</keyword>
<keyword evidence="4" id="KW-0418">Kinase</keyword>
<evidence type="ECO:0000256" key="2">
    <source>
        <dbReference type="ARBA" id="ARBA00022679"/>
    </source>
</evidence>
<dbReference type="PROSITE" id="PS00107">
    <property type="entry name" value="PROTEIN_KINASE_ATP"/>
    <property type="match status" value="1"/>
</dbReference>
<keyword evidence="11" id="KW-1185">Reference proteome</keyword>
<dbReference type="Gene3D" id="1.10.510.10">
    <property type="entry name" value="Transferase(Phosphotransferase) domain 1"/>
    <property type="match status" value="1"/>
</dbReference>
<feature type="binding site" evidence="6">
    <location>
        <position position="315"/>
    </location>
    <ligand>
        <name>ATP</name>
        <dbReference type="ChEBI" id="CHEBI:30616"/>
    </ligand>
</feature>
<evidence type="ECO:0000256" key="4">
    <source>
        <dbReference type="ARBA" id="ARBA00022777"/>
    </source>
</evidence>
<accession>A0ABU6TTG6</accession>
<evidence type="ECO:0000256" key="5">
    <source>
        <dbReference type="ARBA" id="ARBA00022840"/>
    </source>
</evidence>
<reference evidence="10 11" key="1">
    <citation type="journal article" date="2023" name="Plants (Basel)">
        <title>Bridging the Gap: Combining Genomics and Transcriptomics Approaches to Understand Stylosanthes scabra, an Orphan Legume from the Brazilian Caatinga.</title>
        <authorList>
            <person name="Ferreira-Neto J.R.C."/>
            <person name="da Silva M.D."/>
            <person name="Binneck E."/>
            <person name="de Melo N.F."/>
            <person name="da Silva R.H."/>
            <person name="de Melo A.L.T.M."/>
            <person name="Pandolfi V."/>
            <person name="Bustamante F.O."/>
            <person name="Brasileiro-Vidal A.C."/>
            <person name="Benko-Iseppon A.M."/>
        </authorList>
    </citation>
    <scope>NUCLEOTIDE SEQUENCE [LARGE SCALE GENOMIC DNA]</scope>
    <source>
        <tissue evidence="10">Leaves</tissue>
    </source>
</reference>
<feature type="domain" description="Protein kinase" evidence="9">
    <location>
        <begin position="287"/>
        <end position="562"/>
    </location>
</feature>
<keyword evidence="1" id="KW-0723">Serine/threonine-protein kinase</keyword>
<dbReference type="PROSITE" id="PS50011">
    <property type="entry name" value="PROTEIN_KINASE_DOM"/>
    <property type="match status" value="1"/>
</dbReference>
<dbReference type="PANTHER" id="PTHR46008">
    <property type="entry name" value="LEAF RUST 10 DISEASE-RESISTANCE LOCUS RECEPTOR-LIKE PROTEIN KINASE-LIKE 1.4"/>
    <property type="match status" value="1"/>
</dbReference>
<evidence type="ECO:0000256" key="1">
    <source>
        <dbReference type="ARBA" id="ARBA00022527"/>
    </source>
</evidence>
<gene>
    <name evidence="10" type="ORF">PIB30_089423</name>
</gene>
<dbReference type="Gene3D" id="3.30.200.20">
    <property type="entry name" value="Phosphorylase Kinase, domain 1"/>
    <property type="match status" value="1"/>
</dbReference>
<feature type="transmembrane region" description="Helical" evidence="8">
    <location>
        <begin position="228"/>
        <end position="247"/>
    </location>
</feature>
<dbReference type="InterPro" id="IPR000719">
    <property type="entry name" value="Prot_kinase_dom"/>
</dbReference>
<evidence type="ECO:0000313" key="10">
    <source>
        <dbReference type="EMBL" id="MED6152182.1"/>
    </source>
</evidence>
<organism evidence="10 11">
    <name type="scientific">Stylosanthes scabra</name>
    <dbReference type="NCBI Taxonomy" id="79078"/>
    <lineage>
        <taxon>Eukaryota</taxon>
        <taxon>Viridiplantae</taxon>
        <taxon>Streptophyta</taxon>
        <taxon>Embryophyta</taxon>
        <taxon>Tracheophyta</taxon>
        <taxon>Spermatophyta</taxon>
        <taxon>Magnoliopsida</taxon>
        <taxon>eudicotyledons</taxon>
        <taxon>Gunneridae</taxon>
        <taxon>Pentapetalae</taxon>
        <taxon>rosids</taxon>
        <taxon>fabids</taxon>
        <taxon>Fabales</taxon>
        <taxon>Fabaceae</taxon>
        <taxon>Papilionoideae</taxon>
        <taxon>50 kb inversion clade</taxon>
        <taxon>dalbergioids sensu lato</taxon>
        <taxon>Dalbergieae</taxon>
        <taxon>Pterocarpus clade</taxon>
        <taxon>Stylosanthes</taxon>
    </lineage>
</organism>
<dbReference type="SUPFAM" id="SSF56112">
    <property type="entry name" value="Protein kinase-like (PK-like)"/>
    <property type="match status" value="1"/>
</dbReference>
<dbReference type="InterPro" id="IPR001245">
    <property type="entry name" value="Ser-Thr/Tyr_kinase_cat_dom"/>
</dbReference>
<evidence type="ECO:0000256" key="8">
    <source>
        <dbReference type="SAM" id="Phobius"/>
    </source>
</evidence>
<protein>
    <recommendedName>
        <fullName evidence="9">Protein kinase domain-containing protein</fullName>
    </recommendedName>
</protein>
<dbReference type="PROSITE" id="PS00108">
    <property type="entry name" value="PROTEIN_KINASE_ST"/>
    <property type="match status" value="1"/>
</dbReference>
<comment type="caution">
    <text evidence="10">The sequence shown here is derived from an EMBL/GenBank/DDBJ whole genome shotgun (WGS) entry which is preliminary data.</text>
</comment>
<evidence type="ECO:0000313" key="11">
    <source>
        <dbReference type="Proteomes" id="UP001341840"/>
    </source>
</evidence>
<evidence type="ECO:0000256" key="6">
    <source>
        <dbReference type="PROSITE-ProRule" id="PRU10141"/>
    </source>
</evidence>
<dbReference type="InterPro" id="IPR017441">
    <property type="entry name" value="Protein_kinase_ATP_BS"/>
</dbReference>
<feature type="compositionally biased region" description="Basic and acidic residues" evidence="7">
    <location>
        <begin position="593"/>
        <end position="607"/>
    </location>
</feature>
<keyword evidence="2" id="KW-0808">Transferase</keyword>
<dbReference type="Proteomes" id="UP001341840">
    <property type="component" value="Unassembled WGS sequence"/>
</dbReference>